<evidence type="ECO:0000256" key="8">
    <source>
        <dbReference type="ARBA" id="ARBA00023242"/>
    </source>
</evidence>
<evidence type="ECO:0000256" key="10">
    <source>
        <dbReference type="ARBA" id="ARBA00047770"/>
    </source>
</evidence>
<feature type="compositionally biased region" description="Low complexity" evidence="12">
    <location>
        <begin position="40"/>
        <end position="59"/>
    </location>
</feature>
<comment type="similarity">
    <text evidence="11">Belongs to the class I-like SAM-binding methyltransferase superfamily. DOT1 family.</text>
</comment>
<dbReference type="InterPro" id="IPR030445">
    <property type="entry name" value="H3-K79_meTrfase"/>
</dbReference>
<feature type="compositionally biased region" description="Pro residues" evidence="12">
    <location>
        <begin position="87"/>
        <end position="96"/>
    </location>
</feature>
<dbReference type="EMBL" id="JBANRG010000001">
    <property type="protein sequence ID" value="KAK7472928.1"/>
    <property type="molecule type" value="Genomic_DNA"/>
</dbReference>
<feature type="region of interest" description="Disordered" evidence="12">
    <location>
        <begin position="616"/>
        <end position="643"/>
    </location>
</feature>
<reference evidence="14 15" key="1">
    <citation type="submission" date="2024-01" db="EMBL/GenBank/DDBJ databases">
        <title>A draft genome for the cacao thread blight pathogen Marasmiellus scandens.</title>
        <authorList>
            <person name="Baruah I.K."/>
            <person name="Leung J."/>
            <person name="Bukari Y."/>
            <person name="Amoako-Attah I."/>
            <person name="Meinhardt L.W."/>
            <person name="Bailey B.A."/>
            <person name="Cohen S.P."/>
        </authorList>
    </citation>
    <scope>NUCLEOTIDE SEQUENCE [LARGE SCALE GENOMIC DNA]</scope>
    <source>
        <strain evidence="14 15">GH-19</strain>
    </source>
</reference>
<evidence type="ECO:0000256" key="11">
    <source>
        <dbReference type="RuleBase" id="RU271113"/>
    </source>
</evidence>
<keyword evidence="6 11" id="KW-0949">S-adenosyl-L-methionine</keyword>
<evidence type="ECO:0000256" key="4">
    <source>
        <dbReference type="ARBA" id="ARBA00022603"/>
    </source>
</evidence>
<evidence type="ECO:0000256" key="7">
    <source>
        <dbReference type="ARBA" id="ARBA00022853"/>
    </source>
</evidence>
<keyword evidence="7 11" id="KW-0156">Chromatin regulator</keyword>
<dbReference type="GO" id="GO:0140999">
    <property type="term" value="F:histone H3K4 trimethyltransferase activity"/>
    <property type="evidence" value="ECO:0007669"/>
    <property type="project" value="UniProtKB-EC"/>
</dbReference>
<feature type="compositionally biased region" description="Low complexity" evidence="12">
    <location>
        <begin position="11"/>
        <end position="20"/>
    </location>
</feature>
<evidence type="ECO:0000313" key="15">
    <source>
        <dbReference type="Proteomes" id="UP001498398"/>
    </source>
</evidence>
<evidence type="ECO:0000313" key="14">
    <source>
        <dbReference type="EMBL" id="KAK7472928.1"/>
    </source>
</evidence>
<dbReference type="PANTHER" id="PTHR21451:SF0">
    <property type="entry name" value="HISTONE-LYSINE N-METHYLTRANSFERASE, H3 LYSINE-79 SPECIFIC"/>
    <property type="match status" value="1"/>
</dbReference>
<dbReference type="InterPro" id="IPR029063">
    <property type="entry name" value="SAM-dependent_MTases_sf"/>
</dbReference>
<dbReference type="Proteomes" id="UP001498398">
    <property type="component" value="Unassembled WGS sequence"/>
</dbReference>
<evidence type="ECO:0000256" key="1">
    <source>
        <dbReference type="ARBA" id="ARBA00004123"/>
    </source>
</evidence>
<evidence type="ECO:0000256" key="6">
    <source>
        <dbReference type="ARBA" id="ARBA00022691"/>
    </source>
</evidence>
<evidence type="ECO:0000259" key="13">
    <source>
        <dbReference type="PROSITE" id="PS51569"/>
    </source>
</evidence>
<feature type="compositionally biased region" description="Low complexity" evidence="12">
    <location>
        <begin position="75"/>
        <end position="86"/>
    </location>
</feature>
<evidence type="ECO:0000256" key="5">
    <source>
        <dbReference type="ARBA" id="ARBA00022679"/>
    </source>
</evidence>
<dbReference type="CDD" id="cd02440">
    <property type="entry name" value="AdoMet_MTases"/>
    <property type="match status" value="1"/>
</dbReference>
<feature type="compositionally biased region" description="Basic and acidic residues" evidence="12">
    <location>
        <begin position="1"/>
        <end position="10"/>
    </location>
</feature>
<keyword evidence="5 11" id="KW-0808">Transferase</keyword>
<keyword evidence="8 11" id="KW-0539">Nucleus</keyword>
<gene>
    <name evidence="14" type="primary">DOT1_1</name>
    <name evidence="14" type="ORF">VKT23_001033</name>
</gene>
<dbReference type="PANTHER" id="PTHR21451">
    <property type="entry name" value="HISTONE H3 METHYLTRANSFERASE"/>
    <property type="match status" value="1"/>
</dbReference>
<evidence type="ECO:0000256" key="12">
    <source>
        <dbReference type="SAM" id="MobiDB-lite"/>
    </source>
</evidence>
<dbReference type="Pfam" id="PF08123">
    <property type="entry name" value="DOT1"/>
    <property type="match status" value="1"/>
</dbReference>
<comment type="catalytic activity">
    <reaction evidence="10 11">
        <text>L-lysyl(79)-[histone H3] + 3 S-adenosyl-L-methionine = N(6),N(6),N(6)-trimethyl-L-lysyl(79)-[histone H3] + 3 S-adenosyl-L-homocysteine + 3 H(+)</text>
        <dbReference type="Rhea" id="RHEA:60328"/>
        <dbReference type="Rhea" id="RHEA-COMP:15549"/>
        <dbReference type="Rhea" id="RHEA-COMP:15552"/>
        <dbReference type="ChEBI" id="CHEBI:15378"/>
        <dbReference type="ChEBI" id="CHEBI:29969"/>
        <dbReference type="ChEBI" id="CHEBI:57856"/>
        <dbReference type="ChEBI" id="CHEBI:59789"/>
        <dbReference type="ChEBI" id="CHEBI:61961"/>
        <dbReference type="EC" id="2.1.1.360"/>
    </reaction>
</comment>
<feature type="domain" description="DOT1" evidence="13">
    <location>
        <begin position="284"/>
        <end position="614"/>
    </location>
</feature>
<comment type="activity regulation">
    <text evidence="11">Ubiquitination of histone H2B to form H2BK123ub1 is required for efficient DOT1 methyltransferase activity on histone H3.</text>
</comment>
<name>A0ABR1K671_9AGAR</name>
<comment type="miscellaneous">
    <text evidence="11">In contrast to other lysine histone methyltransferases, it does not contain a SET domain, suggesting the existence of another mechanism for methylation of lysine residues of histones.</text>
</comment>
<sequence length="643" mass="71710">MIMQKEEKDNGNGSSLSSLSAEETMLGKPIAASTDLGFFSQSRSKSAPSLSSSTVTTTTRLIRRPQPHTSPPSIPSRSSSLSSSPLSSPPSSPPHSSPNKKRKSPPQPPRPAKKARAEKREPRKRVSPRSSRPNAAVPSPEPIYRSSRSRSTSLFPAGSASPVPARHWATSDDGDPGGNHSSSAKVVQDLMKNYKAYFKNPEDPGDKSFEPDPENYPWVVLEYPNCGASEKFILLAPKDKDHYSPILDLEKTLYTIAEFYLTDEQRAELGSIPSESLLEAASPPPSPSPSPPSSRASTSSHMSSASLSSLTSISSCEAPLPRVNYLRAVQRAIHRQDGPLFKKSIRKINELFRKWKGNIVAEDPWDSPPPTNLFMQRVKTWRELPQKLLMRIIEENYQRCVGPHVRTLKRYEAFTSEVYGELMPSLVYEIVQETKLNENSLFIDLGSGVGNIVVQASLQTGCKSYGIECNQHPARVADMMMEQFRIRCRMWGVRVGEMEVEKGDMLKSPRVDELLRQADVVLVDNKVFEESLNEALRPKFLDLKEGAVVVSLKPFASSVNARVTERNVDDISTIFDVQERPYYPGAVSWGNGGGSYYVHRVDRKGYADIRQKFENSRYSNGRSSRSKSKSKWCPDRTDPDDYH</sequence>
<feature type="region of interest" description="Disordered" evidence="12">
    <location>
        <begin position="1"/>
        <end position="21"/>
    </location>
</feature>
<comment type="caution">
    <text evidence="14">The sequence shown here is derived from an EMBL/GenBank/DDBJ whole genome shotgun (WGS) entry which is preliminary data.</text>
</comment>
<evidence type="ECO:0000256" key="9">
    <source>
        <dbReference type="ARBA" id="ARBA00029821"/>
    </source>
</evidence>
<dbReference type="PROSITE" id="PS51569">
    <property type="entry name" value="DOT1"/>
    <property type="match status" value="1"/>
</dbReference>
<feature type="compositionally biased region" description="Basic residues" evidence="12">
    <location>
        <begin position="111"/>
        <end position="127"/>
    </location>
</feature>
<keyword evidence="15" id="KW-1185">Reference proteome</keyword>
<evidence type="ECO:0000256" key="3">
    <source>
        <dbReference type="ARBA" id="ARBA00020987"/>
    </source>
</evidence>
<dbReference type="GO" id="GO:0032259">
    <property type="term" value="P:methylation"/>
    <property type="evidence" value="ECO:0007669"/>
    <property type="project" value="UniProtKB-KW"/>
</dbReference>
<dbReference type="InterPro" id="IPR025789">
    <property type="entry name" value="DOT1_dom"/>
</dbReference>
<feature type="compositionally biased region" description="Pro residues" evidence="12">
    <location>
        <begin position="282"/>
        <end position="292"/>
    </location>
</feature>
<protein>
    <recommendedName>
        <fullName evidence="3 11">Histone-lysine N-methyltransferase, H3 lysine-79 specific</fullName>
        <ecNumber evidence="2 11">2.1.1.360</ecNumber>
    </recommendedName>
    <alternativeName>
        <fullName evidence="9 11">Histone H3-K79 methyltransferase</fullName>
    </alternativeName>
</protein>
<feature type="region of interest" description="Disordered" evidence="12">
    <location>
        <begin position="277"/>
        <end position="301"/>
    </location>
</feature>
<comment type="subcellular location">
    <subcellularLocation>
        <location evidence="1 11">Nucleus</location>
    </subcellularLocation>
</comment>
<dbReference type="SUPFAM" id="SSF53335">
    <property type="entry name" value="S-adenosyl-L-methionine-dependent methyltransferases"/>
    <property type="match status" value="1"/>
</dbReference>
<dbReference type="Gene3D" id="3.40.50.150">
    <property type="entry name" value="Vaccinia Virus protein VP39"/>
    <property type="match status" value="1"/>
</dbReference>
<organism evidence="14 15">
    <name type="scientific">Marasmiellus scandens</name>
    <dbReference type="NCBI Taxonomy" id="2682957"/>
    <lineage>
        <taxon>Eukaryota</taxon>
        <taxon>Fungi</taxon>
        <taxon>Dikarya</taxon>
        <taxon>Basidiomycota</taxon>
        <taxon>Agaricomycotina</taxon>
        <taxon>Agaricomycetes</taxon>
        <taxon>Agaricomycetidae</taxon>
        <taxon>Agaricales</taxon>
        <taxon>Marasmiineae</taxon>
        <taxon>Omphalotaceae</taxon>
        <taxon>Marasmiellus</taxon>
    </lineage>
</organism>
<accession>A0ABR1K671</accession>
<dbReference type="EC" id="2.1.1.360" evidence="2 11"/>
<feature type="region of interest" description="Disordered" evidence="12">
    <location>
        <begin position="39"/>
        <end position="184"/>
    </location>
</feature>
<keyword evidence="4 11" id="KW-0489">Methyltransferase</keyword>
<comment type="function">
    <text evidence="11">Histone methyltransferase that specifically trimethylates histone H3 to form H3K79me3. This methylation is required for telomere silencing and for the pachytene checkpoint during the meiotic cell cycle by allowing the recruitment of RAD9 to double strand breaks. Nucleosomes are preferred as substrate compared to free histone.</text>
</comment>
<evidence type="ECO:0000256" key="2">
    <source>
        <dbReference type="ARBA" id="ARBA00012190"/>
    </source>
</evidence>
<proteinExistence type="inferred from homology"/>
<feature type="compositionally biased region" description="Basic and acidic residues" evidence="12">
    <location>
        <begin position="632"/>
        <end position="643"/>
    </location>
</feature>